<keyword evidence="1" id="KW-0472">Membrane</keyword>
<accession>A0ABQ6BZX7</accession>
<dbReference type="PANTHER" id="PTHR38592">
    <property type="entry name" value="BLL4819 PROTEIN"/>
    <property type="match status" value="1"/>
</dbReference>
<feature type="transmembrane region" description="Helical" evidence="1">
    <location>
        <begin position="312"/>
        <end position="332"/>
    </location>
</feature>
<keyword evidence="3" id="KW-1185">Reference proteome</keyword>
<feature type="transmembrane region" description="Helical" evidence="1">
    <location>
        <begin position="271"/>
        <end position="291"/>
    </location>
</feature>
<evidence type="ECO:0000313" key="3">
    <source>
        <dbReference type="Proteomes" id="UP001156903"/>
    </source>
</evidence>
<dbReference type="RefSeq" id="WP_284306847.1">
    <property type="nucleotide sequence ID" value="NZ_BSPB01000004.1"/>
</dbReference>
<feature type="transmembrane region" description="Helical" evidence="1">
    <location>
        <begin position="232"/>
        <end position="251"/>
    </location>
</feature>
<protein>
    <submittedName>
        <fullName evidence="2">Membrane protein</fullName>
    </submittedName>
</protein>
<dbReference type="EMBL" id="BSPB01000004">
    <property type="protein sequence ID" value="GLS13464.1"/>
    <property type="molecule type" value="Genomic_DNA"/>
</dbReference>
<comment type="caution">
    <text evidence="2">The sequence shown here is derived from an EMBL/GenBank/DDBJ whole genome shotgun (WGS) entry which is preliminary data.</text>
</comment>
<reference evidence="3" key="1">
    <citation type="journal article" date="2019" name="Int. J. Syst. Evol. Microbiol.">
        <title>The Global Catalogue of Microorganisms (GCM) 10K type strain sequencing project: providing services to taxonomists for standard genome sequencing and annotation.</title>
        <authorList>
            <consortium name="The Broad Institute Genomics Platform"/>
            <consortium name="The Broad Institute Genome Sequencing Center for Infectious Disease"/>
            <person name="Wu L."/>
            <person name="Ma J."/>
        </authorList>
    </citation>
    <scope>NUCLEOTIDE SEQUENCE [LARGE SCALE GENOMIC DNA]</scope>
    <source>
        <strain evidence="3">NBRC 109341</strain>
    </source>
</reference>
<keyword evidence="1" id="KW-0812">Transmembrane</keyword>
<feature type="transmembrane region" description="Helical" evidence="1">
    <location>
        <begin position="81"/>
        <end position="103"/>
    </location>
</feature>
<feature type="transmembrane region" description="Helical" evidence="1">
    <location>
        <begin position="338"/>
        <end position="359"/>
    </location>
</feature>
<feature type="transmembrane region" description="Helical" evidence="1">
    <location>
        <begin position="166"/>
        <end position="182"/>
    </location>
</feature>
<name>A0ABQ6BZX7_9BURK</name>
<dbReference type="PANTHER" id="PTHR38592:SF3">
    <property type="entry name" value="BLL4819 PROTEIN"/>
    <property type="match status" value="1"/>
</dbReference>
<organism evidence="2 3">
    <name type="scientific">Hydrogenophaga electricum</name>
    <dbReference type="NCBI Taxonomy" id="1230953"/>
    <lineage>
        <taxon>Bacteria</taxon>
        <taxon>Pseudomonadati</taxon>
        <taxon>Pseudomonadota</taxon>
        <taxon>Betaproteobacteria</taxon>
        <taxon>Burkholderiales</taxon>
        <taxon>Comamonadaceae</taxon>
        <taxon>Hydrogenophaga</taxon>
    </lineage>
</organism>
<proteinExistence type="predicted"/>
<evidence type="ECO:0000256" key="1">
    <source>
        <dbReference type="SAM" id="Phobius"/>
    </source>
</evidence>
<gene>
    <name evidence="2" type="ORF">GCM10007935_08930</name>
</gene>
<sequence length="379" mass="42160">MPQAARRLWELDALRGLLLVLMTLTHMPTRFSLPLGQPFGFVSAAEGFVFLSAFMAGRVYGTRGRRQGVAAMQAAFFARAWKLYLCHMALVALAFTVIAWLGVRNQQGGATGLLEFYFIDRGNAVLGAMLLLHNPPLLDILPLYVGLMLLSPVVLGLAARFGWQPVLLVSALLWLAEQWGLGRWVYGLWTSTAQWPVPYKDMGAFHGLAWQGLWVAGLALGMRQTPLPRWPWWVLGPAAAYALGMLVWRHVAGQAPLPGWPAVAFLLDKWALGPARVLNFASLFVVLTALAPWIHRHLPRPWPLELMGRHSLLVFCSHLVLALFTLATFGSTQVWRPYWLDALLLAGSLVALLLVAWLAEWRDRGVVRPWRVASGAQVR</sequence>
<dbReference type="Proteomes" id="UP001156903">
    <property type="component" value="Unassembled WGS sequence"/>
</dbReference>
<feature type="transmembrane region" description="Helical" evidence="1">
    <location>
        <begin position="202"/>
        <end position="220"/>
    </location>
</feature>
<feature type="transmembrane region" description="Helical" evidence="1">
    <location>
        <begin position="12"/>
        <end position="33"/>
    </location>
</feature>
<keyword evidence="1" id="KW-1133">Transmembrane helix</keyword>
<dbReference type="PIRSF" id="PIRSF028704">
    <property type="entry name" value="UPC028704"/>
    <property type="match status" value="1"/>
</dbReference>
<feature type="transmembrane region" description="Helical" evidence="1">
    <location>
        <begin position="39"/>
        <end position="60"/>
    </location>
</feature>
<dbReference type="InterPro" id="IPR014550">
    <property type="entry name" value="UCP028704_OpgC"/>
</dbReference>
<evidence type="ECO:0000313" key="2">
    <source>
        <dbReference type="EMBL" id="GLS13464.1"/>
    </source>
</evidence>
<feature type="transmembrane region" description="Helical" evidence="1">
    <location>
        <begin position="140"/>
        <end position="159"/>
    </location>
</feature>
<dbReference type="Pfam" id="PF10129">
    <property type="entry name" value="OpgC_C"/>
    <property type="match status" value="1"/>
</dbReference>